<dbReference type="InterPro" id="IPR036514">
    <property type="entry name" value="SGNH_hydro_sf"/>
</dbReference>
<dbReference type="Proteomes" id="UP000192277">
    <property type="component" value="Unassembled WGS sequence"/>
</dbReference>
<dbReference type="Gene3D" id="3.40.50.1110">
    <property type="entry name" value="SGNH hydrolase"/>
    <property type="match status" value="1"/>
</dbReference>
<organism evidence="1 2">
    <name type="scientific">Niastella koreensis</name>
    <dbReference type="NCBI Taxonomy" id="354356"/>
    <lineage>
        <taxon>Bacteria</taxon>
        <taxon>Pseudomonadati</taxon>
        <taxon>Bacteroidota</taxon>
        <taxon>Chitinophagia</taxon>
        <taxon>Chitinophagales</taxon>
        <taxon>Chitinophagaceae</taxon>
        <taxon>Niastella</taxon>
    </lineage>
</organism>
<proteinExistence type="predicted"/>
<name>A0ABX3NYS5_9BACT</name>
<evidence type="ECO:0000313" key="2">
    <source>
        <dbReference type="Proteomes" id="UP000192277"/>
    </source>
</evidence>
<keyword evidence="2" id="KW-1185">Reference proteome</keyword>
<dbReference type="EMBL" id="LWBO01000007">
    <property type="protein sequence ID" value="OQP50036.1"/>
    <property type="molecule type" value="Genomic_DNA"/>
</dbReference>
<accession>A0ABX3NYS5</accession>
<dbReference type="RefSeq" id="WP_014219351.1">
    <property type="nucleotide sequence ID" value="NZ_LWBO01000007.1"/>
</dbReference>
<gene>
    <name evidence="1" type="ORF">A4D02_26730</name>
</gene>
<reference evidence="1 2" key="1">
    <citation type="submission" date="2016-04" db="EMBL/GenBank/DDBJ databases">
        <authorList>
            <person name="Chen L."/>
            <person name="Zhuang W."/>
            <person name="Wang G."/>
        </authorList>
    </citation>
    <scope>NUCLEOTIDE SEQUENCE [LARGE SCALE GENOMIC DNA]</scope>
    <source>
        <strain evidence="2">GR20</strain>
    </source>
</reference>
<evidence type="ECO:0008006" key="3">
    <source>
        <dbReference type="Google" id="ProtNLM"/>
    </source>
</evidence>
<dbReference type="SUPFAM" id="SSF52266">
    <property type="entry name" value="SGNH hydrolase"/>
    <property type="match status" value="1"/>
</dbReference>
<protein>
    <recommendedName>
        <fullName evidence="3">DUF1574 domain-containing protein</fullName>
    </recommendedName>
</protein>
<sequence>MRKFTKQTIACCLPVLILLVCFELLLRHIPNDYSYKKEYLDRNASNIEVLVLGSSHSYYGINPAYIKGNVFNASHVSQTIDLDWEIIKKYKWSNLKYILLPVDYFTLYYRLDQGVESWRLKNYQIYYGITSTSLTNYFELTNGRFKDNINRVIRYYVHRLNDVNCDTLGYGINFNLAAQDLETSGKEAAAKHTIKSTAFLQKNIGVLSQFAAFAKENKIKLILFSAPAYKSYRNNLNRNQLQTTVNAIEKTVQSNPNVVYYNFLTDTIFKASDYSDADHLNPAGAKKLSSKLNDRISY</sequence>
<comment type="caution">
    <text evidence="1">The sequence shown here is derived from an EMBL/GenBank/DDBJ whole genome shotgun (WGS) entry which is preliminary data.</text>
</comment>
<evidence type="ECO:0000313" key="1">
    <source>
        <dbReference type="EMBL" id="OQP50036.1"/>
    </source>
</evidence>